<name>A0A1J5PZ35_9ZZZZ</name>
<dbReference type="EMBL" id="MLJW01004153">
    <property type="protein sequence ID" value="OIQ70539.1"/>
    <property type="molecule type" value="Genomic_DNA"/>
</dbReference>
<gene>
    <name evidence="1" type="ORF">GALL_478490</name>
</gene>
<evidence type="ECO:0000313" key="1">
    <source>
        <dbReference type="EMBL" id="OIQ70539.1"/>
    </source>
</evidence>
<protein>
    <submittedName>
        <fullName evidence="1">Uncharacterized protein</fullName>
    </submittedName>
</protein>
<reference evidence="1" key="1">
    <citation type="submission" date="2016-10" db="EMBL/GenBank/DDBJ databases">
        <title>Sequence of Gallionella enrichment culture.</title>
        <authorList>
            <person name="Poehlein A."/>
            <person name="Muehling M."/>
            <person name="Daniel R."/>
        </authorList>
    </citation>
    <scope>NUCLEOTIDE SEQUENCE</scope>
</reference>
<accession>A0A1J5PZ35</accession>
<proteinExistence type="predicted"/>
<comment type="caution">
    <text evidence="1">The sequence shown here is derived from an EMBL/GenBank/DDBJ whole genome shotgun (WGS) entry which is preliminary data.</text>
</comment>
<organism evidence="1">
    <name type="scientific">mine drainage metagenome</name>
    <dbReference type="NCBI Taxonomy" id="410659"/>
    <lineage>
        <taxon>unclassified sequences</taxon>
        <taxon>metagenomes</taxon>
        <taxon>ecological metagenomes</taxon>
    </lineage>
</organism>
<sequence>MRRLPKLPQVAAEIFPDRLQTEADAEDRQFPAKRRVDRFGDVKIFRSPRPRRKHQEIVAPGFQHLPGMNISHHRHAGTDLAKIIRKHMDEAVVMIDQQHPLARQPLAVGADALRGARLLDANQLFGAAEQFLGRTALDQQPGDFPQGVAHVGNAVERALEKGNSPAFLHLARDIDHRLGTHHHRRPGAVAGGDLVVATVAGDARQDADSQCIEQRLDLPQLAHQVVFADDVDVVWRGEFGLARADDVIEQGLGPQLVAQVLRPGETRRVDGDHRLAELLAGALAHRLDVIADQRSDAGLVDEDGGRVVLVENLAHRLEQPLLAAVHHIEFIDVGGESGAVDL</sequence>
<dbReference type="AlphaFoldDB" id="A0A1J5PZ35"/>